<dbReference type="STRING" id="453582.SAMN05421580_107216"/>
<reference evidence="2" key="1">
    <citation type="submission" date="2017-01" db="EMBL/GenBank/DDBJ databases">
        <authorList>
            <person name="Varghese N."/>
            <person name="Submissions S."/>
        </authorList>
    </citation>
    <scope>NUCLEOTIDE SEQUENCE [LARGE SCALE GENOMIC DNA]</scope>
    <source>
        <strain evidence="2">DSM 19945</strain>
    </source>
</reference>
<organism evidence="1 2">
    <name type="scientific">Rhodobacter aestuarii</name>
    <dbReference type="NCBI Taxonomy" id="453582"/>
    <lineage>
        <taxon>Bacteria</taxon>
        <taxon>Pseudomonadati</taxon>
        <taxon>Pseudomonadota</taxon>
        <taxon>Alphaproteobacteria</taxon>
        <taxon>Rhodobacterales</taxon>
        <taxon>Rhodobacter group</taxon>
        <taxon>Rhodobacter</taxon>
    </lineage>
</organism>
<gene>
    <name evidence="1" type="ORF">SAMN05421580_107216</name>
</gene>
<dbReference type="AlphaFoldDB" id="A0A1N7NFD4"/>
<evidence type="ECO:0000313" key="1">
    <source>
        <dbReference type="EMBL" id="SIS96889.1"/>
    </source>
</evidence>
<protein>
    <submittedName>
        <fullName evidence="1">Uncharacterized protein</fullName>
    </submittedName>
</protein>
<dbReference type="Proteomes" id="UP000186221">
    <property type="component" value="Unassembled WGS sequence"/>
</dbReference>
<name>A0A1N7NFD4_9RHOB</name>
<accession>A0A1N7NFD4</accession>
<keyword evidence="2" id="KW-1185">Reference proteome</keyword>
<dbReference type="EMBL" id="FTOG01000007">
    <property type="protein sequence ID" value="SIS96889.1"/>
    <property type="molecule type" value="Genomic_DNA"/>
</dbReference>
<evidence type="ECO:0000313" key="2">
    <source>
        <dbReference type="Proteomes" id="UP000186221"/>
    </source>
</evidence>
<proteinExistence type="predicted"/>
<sequence length="113" mass="12878">MTVMSLRIEERVAFAIERLMRSDDAWRSLVRDMVERWPDEPPLELGFALVSAASAIESSFTKSSPVRDAAMQGYRLAALISMDVYAMELLGMPCKKARDLIAYWDIDPFFARL</sequence>